<dbReference type="RefSeq" id="WP_223924162.1">
    <property type="nucleotide sequence ID" value="NZ_BPNF01000010.1"/>
</dbReference>
<dbReference type="AlphaFoldDB" id="A0AA37CVP8"/>
<dbReference type="EMBL" id="BPNN01000005">
    <property type="protein sequence ID" value="GJA61991.1"/>
    <property type="molecule type" value="Genomic_DNA"/>
</dbReference>
<accession>A0AA37CVP8</accession>
<sequence>MVAGTDSGGEPVTVAPLFLSLIEGAIDPLEQHDEALPGSPWRPRFWLDERISQWLREQTQGANR</sequence>
<name>A0AA37CVP8_AERCA</name>
<evidence type="ECO:0000313" key="2">
    <source>
        <dbReference type="Proteomes" id="UP000886934"/>
    </source>
</evidence>
<protein>
    <submittedName>
        <fullName evidence="1">Uncharacterized protein</fullName>
    </submittedName>
</protein>
<organism evidence="1 2">
    <name type="scientific">Aeromonas caviae</name>
    <name type="common">Aeromonas punctata</name>
    <dbReference type="NCBI Taxonomy" id="648"/>
    <lineage>
        <taxon>Bacteria</taxon>
        <taxon>Pseudomonadati</taxon>
        <taxon>Pseudomonadota</taxon>
        <taxon>Gammaproteobacteria</taxon>
        <taxon>Aeromonadales</taxon>
        <taxon>Aeromonadaceae</taxon>
        <taxon>Aeromonas</taxon>
    </lineage>
</organism>
<dbReference type="Proteomes" id="UP000886934">
    <property type="component" value="Unassembled WGS sequence"/>
</dbReference>
<proteinExistence type="predicted"/>
<reference evidence="1" key="1">
    <citation type="submission" date="2021-07" db="EMBL/GenBank/DDBJ databases">
        <title>Draft genome sequence of carbapenem-resistant Aeromonas spp. in Japan.</title>
        <authorList>
            <person name="Maehana S."/>
            <person name="Suzuki M."/>
            <person name="Kitasato H."/>
        </authorList>
    </citation>
    <scope>NUCLEOTIDE SEQUENCE</scope>
    <source>
        <strain evidence="1">KAM351</strain>
    </source>
</reference>
<comment type="caution">
    <text evidence="1">The sequence shown here is derived from an EMBL/GenBank/DDBJ whole genome shotgun (WGS) entry which is preliminary data.</text>
</comment>
<evidence type="ECO:0000313" key="1">
    <source>
        <dbReference type="EMBL" id="GJA61991.1"/>
    </source>
</evidence>
<gene>
    <name evidence="1" type="ORF">KAM351_06020</name>
</gene>